<comment type="caution">
    <text evidence="2">The sequence shown here is derived from an EMBL/GenBank/DDBJ whole genome shotgun (WGS) entry which is preliminary data.</text>
</comment>
<evidence type="ECO:0000313" key="2">
    <source>
        <dbReference type="EMBL" id="TLP55226.1"/>
    </source>
</evidence>
<evidence type="ECO:0008006" key="4">
    <source>
        <dbReference type="Google" id="ProtNLM"/>
    </source>
</evidence>
<gene>
    <name evidence="2" type="ORF">FED44_26270</name>
</gene>
<feature type="signal peptide" evidence="1">
    <location>
        <begin position="1"/>
        <end position="27"/>
    </location>
</feature>
<organism evidence="2 3">
    <name type="scientific">Microbispora triticiradicis</name>
    <dbReference type="NCBI Taxonomy" id="2200763"/>
    <lineage>
        <taxon>Bacteria</taxon>
        <taxon>Bacillati</taxon>
        <taxon>Actinomycetota</taxon>
        <taxon>Actinomycetes</taxon>
        <taxon>Streptosporangiales</taxon>
        <taxon>Streptosporangiaceae</taxon>
        <taxon>Microbispora</taxon>
    </lineage>
</organism>
<sequence length="173" mass="17766">MRQALTRVALAVTSLAFCAGCGGATSAAPSADASAAGAASGPAAGTAGSPVTCDLRPRTAPGEVTSWTHPAKSFYEPSDEDIPTRTSLDHLLVKDDALVIEYSARLPEASLKALREWTYLQTATVALPGPDTPAVRAAIASTELVCDGVDTVRLSDLARDRTFGQVAEHGEAG</sequence>
<feature type="chain" id="PRO_5024305115" description="DUF3105 domain-containing protein" evidence="1">
    <location>
        <begin position="28"/>
        <end position="173"/>
    </location>
</feature>
<protein>
    <recommendedName>
        <fullName evidence="4">DUF3105 domain-containing protein</fullName>
    </recommendedName>
</protein>
<keyword evidence="3" id="KW-1185">Reference proteome</keyword>
<dbReference type="Proteomes" id="UP000309033">
    <property type="component" value="Unassembled WGS sequence"/>
</dbReference>
<keyword evidence="1" id="KW-0732">Signal</keyword>
<accession>A0A5R8YR40</accession>
<evidence type="ECO:0000313" key="3">
    <source>
        <dbReference type="Proteomes" id="UP000309033"/>
    </source>
</evidence>
<evidence type="ECO:0000256" key="1">
    <source>
        <dbReference type="SAM" id="SignalP"/>
    </source>
</evidence>
<dbReference type="AlphaFoldDB" id="A0A5R8YR40"/>
<reference evidence="2" key="1">
    <citation type="submission" date="2019-05" db="EMBL/GenBank/DDBJ databases">
        <title>Isolation, diversity and antifungal activity of Actinobacteria from wheat.</title>
        <authorList>
            <person name="Yu B."/>
        </authorList>
    </citation>
    <scope>NUCLEOTIDE SEQUENCE [LARGE SCALE GENOMIC DNA]</scope>
    <source>
        <strain evidence="2">NEAU-HEGS1-5</strain>
    </source>
</reference>
<dbReference type="OrthoDB" id="3530952at2"/>
<proteinExistence type="predicted"/>
<dbReference type="EMBL" id="VANP01000011">
    <property type="protein sequence ID" value="TLP55226.1"/>
    <property type="molecule type" value="Genomic_DNA"/>
</dbReference>
<name>A0A5R8YR40_9ACTN</name>